<dbReference type="STRING" id="683228.GA0070617_3845"/>
<dbReference type="GO" id="GO:0016054">
    <property type="term" value="P:organic acid catabolic process"/>
    <property type="evidence" value="ECO:0007669"/>
    <property type="project" value="UniProtKB-ARBA"/>
</dbReference>
<name>A0A1C6UX15_9ACTN</name>
<dbReference type="InterPro" id="IPR002204">
    <property type="entry name" value="3-OH-isobutyrate_DH-rel_CS"/>
</dbReference>
<feature type="domain" description="6-phosphogluconate dehydrogenase NADP-binding" evidence="1">
    <location>
        <begin position="2"/>
        <end position="39"/>
    </location>
</feature>
<gene>
    <name evidence="2" type="ORF">GA0070617_3845</name>
</gene>
<evidence type="ECO:0000313" key="3">
    <source>
        <dbReference type="Proteomes" id="UP000198937"/>
    </source>
</evidence>
<dbReference type="RefSeq" id="WP_217628849.1">
    <property type="nucleotide sequence ID" value="NZ_BMMJ01000002.1"/>
</dbReference>
<dbReference type="GO" id="GO:0016491">
    <property type="term" value="F:oxidoreductase activity"/>
    <property type="evidence" value="ECO:0007669"/>
    <property type="project" value="InterPro"/>
</dbReference>
<dbReference type="SUPFAM" id="SSF51735">
    <property type="entry name" value="NAD(P)-binding Rossmann-fold domains"/>
    <property type="match status" value="1"/>
</dbReference>
<dbReference type="Pfam" id="PF03446">
    <property type="entry name" value="NAD_binding_2"/>
    <property type="match status" value="1"/>
</dbReference>
<dbReference type="PROSITE" id="PS00895">
    <property type="entry name" value="3_HYDROXYISOBUT_DH"/>
    <property type="match status" value="1"/>
</dbReference>
<dbReference type="InterPro" id="IPR036291">
    <property type="entry name" value="NAD(P)-bd_dom_sf"/>
</dbReference>
<dbReference type="EMBL" id="FMIA01000002">
    <property type="protein sequence ID" value="SCL58531.1"/>
    <property type="molecule type" value="Genomic_DNA"/>
</dbReference>
<dbReference type="AlphaFoldDB" id="A0A1C6UX15"/>
<accession>A0A1C6UX15</accession>
<evidence type="ECO:0000313" key="2">
    <source>
        <dbReference type="EMBL" id="SCL58531.1"/>
    </source>
</evidence>
<dbReference type="GO" id="GO:0050661">
    <property type="term" value="F:NADP binding"/>
    <property type="evidence" value="ECO:0007669"/>
    <property type="project" value="InterPro"/>
</dbReference>
<dbReference type="Gene3D" id="3.40.50.720">
    <property type="entry name" value="NAD(P)-binding Rossmann-like Domain"/>
    <property type="match status" value="1"/>
</dbReference>
<dbReference type="Proteomes" id="UP000198937">
    <property type="component" value="Unassembled WGS sequence"/>
</dbReference>
<protein>
    <submittedName>
        <fullName evidence="2">NAD binding domain of 6-phosphogluconate dehydrogenase</fullName>
    </submittedName>
</protein>
<dbReference type="InterPro" id="IPR006115">
    <property type="entry name" value="6PGDH_NADP-bd"/>
</dbReference>
<sequence length="44" mass="4319">MTIAFLGLGNMGAPMAANLVAAGHHVIGYDPAPAADQATARASP</sequence>
<organism evidence="2 3">
    <name type="scientific">Micromonospora yangpuensis</name>
    <dbReference type="NCBI Taxonomy" id="683228"/>
    <lineage>
        <taxon>Bacteria</taxon>
        <taxon>Bacillati</taxon>
        <taxon>Actinomycetota</taxon>
        <taxon>Actinomycetes</taxon>
        <taxon>Micromonosporales</taxon>
        <taxon>Micromonosporaceae</taxon>
        <taxon>Micromonospora</taxon>
    </lineage>
</organism>
<keyword evidence="3" id="KW-1185">Reference proteome</keyword>
<reference evidence="2 3" key="1">
    <citation type="submission" date="2016-06" db="EMBL/GenBank/DDBJ databases">
        <authorList>
            <person name="Kjaerup R.B."/>
            <person name="Dalgaard T.S."/>
            <person name="Juul-Madsen H.R."/>
        </authorList>
    </citation>
    <scope>NUCLEOTIDE SEQUENCE [LARGE SCALE GENOMIC DNA]</scope>
    <source>
        <strain evidence="2 3">DSM 45577</strain>
    </source>
</reference>
<proteinExistence type="predicted"/>
<evidence type="ECO:0000259" key="1">
    <source>
        <dbReference type="Pfam" id="PF03446"/>
    </source>
</evidence>